<dbReference type="NCBIfam" id="TIGR00369">
    <property type="entry name" value="unchar_dom_1"/>
    <property type="match status" value="1"/>
</dbReference>
<reference evidence="3 4" key="1">
    <citation type="submission" date="2021-04" db="EMBL/GenBank/DDBJ databases">
        <authorList>
            <person name="Pira H."/>
            <person name="Risdian C."/>
            <person name="Wink J."/>
        </authorList>
    </citation>
    <scope>NUCLEOTIDE SEQUENCE [LARGE SCALE GENOMIC DNA]</scope>
    <source>
        <strain evidence="3 4">WHA3</strain>
    </source>
</reference>
<dbReference type="PANTHER" id="PTHR21660:SF1">
    <property type="entry name" value="ACYL-COENZYME A THIOESTERASE 13"/>
    <property type="match status" value="1"/>
</dbReference>
<evidence type="ECO:0000259" key="2">
    <source>
        <dbReference type="Pfam" id="PF03061"/>
    </source>
</evidence>
<dbReference type="InterPro" id="IPR003736">
    <property type="entry name" value="PAAI_dom"/>
</dbReference>
<sequence length="146" mass="15919">MTNEEVRERMNRFAPPTAAFLKTELLAVDQDAGTVRMAFTVGPELCNPNGSVQGGIVAAMLDDAAAYSAIVFSKRKIFVPTLEMKVSFFAAAKTGRLYADGRCVKFGRTIAFMEADLTDEDGKLLARLSTTSAPRDLPNPKLVERK</sequence>
<accession>A0ABS6SIJ5</accession>
<proteinExistence type="predicted"/>
<dbReference type="Pfam" id="PF03061">
    <property type="entry name" value="4HBT"/>
    <property type="match status" value="1"/>
</dbReference>
<evidence type="ECO:0000313" key="3">
    <source>
        <dbReference type="EMBL" id="MBV7257687.1"/>
    </source>
</evidence>
<evidence type="ECO:0000313" key="4">
    <source>
        <dbReference type="Proteomes" id="UP000722336"/>
    </source>
</evidence>
<name>A0ABS6SIJ5_9SPHN</name>
<gene>
    <name evidence="3" type="ORF">KCG44_12915</name>
</gene>
<feature type="domain" description="Thioesterase" evidence="2">
    <location>
        <begin position="49"/>
        <end position="125"/>
    </location>
</feature>
<keyword evidence="1" id="KW-0378">Hydrolase</keyword>
<dbReference type="RefSeq" id="WP_218446522.1">
    <property type="nucleotide sequence ID" value="NZ_JAGSPA010000004.1"/>
</dbReference>
<keyword evidence="4" id="KW-1185">Reference proteome</keyword>
<dbReference type="Proteomes" id="UP000722336">
    <property type="component" value="Unassembled WGS sequence"/>
</dbReference>
<organism evidence="3 4">
    <name type="scientific">Pacificimonas pallii</name>
    <dbReference type="NCBI Taxonomy" id="2827236"/>
    <lineage>
        <taxon>Bacteria</taxon>
        <taxon>Pseudomonadati</taxon>
        <taxon>Pseudomonadota</taxon>
        <taxon>Alphaproteobacteria</taxon>
        <taxon>Sphingomonadales</taxon>
        <taxon>Sphingosinicellaceae</taxon>
        <taxon>Pacificimonas</taxon>
    </lineage>
</organism>
<protein>
    <submittedName>
        <fullName evidence="3">PaaI family thioesterase</fullName>
    </submittedName>
</protein>
<dbReference type="PANTHER" id="PTHR21660">
    <property type="entry name" value="THIOESTERASE SUPERFAMILY MEMBER-RELATED"/>
    <property type="match status" value="1"/>
</dbReference>
<dbReference type="EMBL" id="JAGSPA010000004">
    <property type="protein sequence ID" value="MBV7257687.1"/>
    <property type="molecule type" value="Genomic_DNA"/>
</dbReference>
<comment type="caution">
    <text evidence="3">The sequence shown here is derived from an EMBL/GenBank/DDBJ whole genome shotgun (WGS) entry which is preliminary data.</text>
</comment>
<evidence type="ECO:0000256" key="1">
    <source>
        <dbReference type="ARBA" id="ARBA00022801"/>
    </source>
</evidence>
<dbReference type="CDD" id="cd03443">
    <property type="entry name" value="PaaI_thioesterase"/>
    <property type="match status" value="1"/>
</dbReference>
<dbReference type="InterPro" id="IPR006683">
    <property type="entry name" value="Thioestr_dom"/>
</dbReference>
<dbReference type="InterPro" id="IPR039298">
    <property type="entry name" value="ACOT13"/>
</dbReference>